<dbReference type="Pfam" id="PF05709">
    <property type="entry name" value="Sipho_tail"/>
    <property type="match status" value="1"/>
</dbReference>
<gene>
    <name evidence="2" type="ORF">RZO27_09430</name>
</gene>
<dbReference type="EMBL" id="JAWHVN010000044">
    <property type="protein sequence ID" value="MDV2619335.1"/>
    <property type="molecule type" value="Genomic_DNA"/>
</dbReference>
<dbReference type="AlphaFoldDB" id="A0ABD5GSI2"/>
<protein>
    <submittedName>
        <fullName evidence="2">Phage tail family protein</fullName>
    </submittedName>
</protein>
<accession>A0ABD5GSI2</accession>
<evidence type="ECO:0000313" key="3">
    <source>
        <dbReference type="Proteomes" id="UP001186159"/>
    </source>
</evidence>
<feature type="domain" description="Siphovirus-type tail component RIFT-related" evidence="1">
    <location>
        <begin position="34"/>
        <end position="124"/>
    </location>
</feature>
<dbReference type="NCBIfam" id="TIGR01633">
    <property type="entry name" value="phi3626_gp14_N"/>
    <property type="match status" value="1"/>
</dbReference>
<organism evidence="2 3">
    <name type="scientific">Lactococcus lactis</name>
    <dbReference type="NCBI Taxonomy" id="1358"/>
    <lineage>
        <taxon>Bacteria</taxon>
        <taxon>Bacillati</taxon>
        <taxon>Bacillota</taxon>
        <taxon>Bacilli</taxon>
        <taxon>Lactobacillales</taxon>
        <taxon>Streptococcaceae</taxon>
        <taxon>Lactococcus</taxon>
    </lineage>
</organism>
<dbReference type="InterPro" id="IPR008841">
    <property type="entry name" value="Siphovirus-type_tail_N"/>
</dbReference>
<evidence type="ECO:0000259" key="1">
    <source>
        <dbReference type="Pfam" id="PF05709"/>
    </source>
</evidence>
<dbReference type="RefSeq" id="WP_317071114.1">
    <property type="nucleotide sequence ID" value="NZ_JAWHVN010000044.1"/>
</dbReference>
<sequence length="437" mass="48218">MTFSINFNGYDISALISGFTAIDRNIGSSWNNILSDSVSRYGQTFLRNSLSGKTINISFIKSGVPGDWVEIREQLAKVLDTNEPAPLIFSDEPNKVWYALPDGAQTLSENITSLLATGTLTFLVPSGYAESVDTKVLNNDNSGGENGTIINNDDNSVSVLINNNGTLPIYPTIKVTPTSETGYLAFVGQNGILEIGNPDEADTTTAKSQKLVCDFKTKSDFETNFVPDTSWTTSWPTNLEGMPLNSTIAWKNDGIRIGAMAQSSLWNAGVLRYEVPKDDLGNYVKDWHANFNTLYIQKNLEQCGRFQIHFADENKQPLACFEIYKGGVGENASLNFWLIGGDKKLKHFKNHTFSATTGKPDKNGAPLFAASHGGQAIVKQGNKISFYWRAMAETYLMDDVPASTKLAYVYVVIGKRKYYQMVADTSLRSFKLMNLNN</sequence>
<name>A0ABD5GSI2_9LACT</name>
<evidence type="ECO:0000313" key="2">
    <source>
        <dbReference type="EMBL" id="MDV2619335.1"/>
    </source>
</evidence>
<dbReference type="Proteomes" id="UP001186159">
    <property type="component" value="Unassembled WGS sequence"/>
</dbReference>
<dbReference type="Gene3D" id="2.40.30.200">
    <property type="match status" value="1"/>
</dbReference>
<reference evidence="2 3" key="1">
    <citation type="submission" date="2023-10" db="EMBL/GenBank/DDBJ databases">
        <title>Production of high quality cheese from raw caw milk (raw cheese).</title>
        <authorList>
            <person name="Samouris G."/>
        </authorList>
    </citation>
    <scope>NUCLEOTIDE SEQUENCE [LARGE SCALE GENOMIC DNA]</scope>
    <source>
        <strain evidence="2 3">MRS-5</strain>
    </source>
</reference>
<comment type="caution">
    <text evidence="2">The sequence shown here is derived from an EMBL/GenBank/DDBJ whole genome shotgun (WGS) entry which is preliminary data.</text>
</comment>
<proteinExistence type="predicted"/>
<feature type="non-terminal residue" evidence="2">
    <location>
        <position position="437"/>
    </location>
</feature>
<dbReference type="InterPro" id="IPR006520">
    <property type="entry name" value="Dit_BPSPP_N"/>
</dbReference>